<reference evidence="3" key="1">
    <citation type="submission" date="2018-05" db="EMBL/GenBank/DDBJ databases">
        <title>Draft genome of Mucuna pruriens seed.</title>
        <authorList>
            <person name="Nnadi N.E."/>
            <person name="Vos R."/>
            <person name="Hasami M.H."/>
            <person name="Devisetty U.K."/>
            <person name="Aguiy J.C."/>
        </authorList>
    </citation>
    <scope>NUCLEOTIDE SEQUENCE [LARGE SCALE GENOMIC DNA]</scope>
    <source>
        <strain evidence="3">JCA_2017</strain>
    </source>
</reference>
<organism evidence="3 4">
    <name type="scientific">Mucuna pruriens</name>
    <name type="common">Velvet bean</name>
    <name type="synonym">Dolichos pruriens</name>
    <dbReference type="NCBI Taxonomy" id="157652"/>
    <lineage>
        <taxon>Eukaryota</taxon>
        <taxon>Viridiplantae</taxon>
        <taxon>Streptophyta</taxon>
        <taxon>Embryophyta</taxon>
        <taxon>Tracheophyta</taxon>
        <taxon>Spermatophyta</taxon>
        <taxon>Magnoliopsida</taxon>
        <taxon>eudicotyledons</taxon>
        <taxon>Gunneridae</taxon>
        <taxon>Pentapetalae</taxon>
        <taxon>rosids</taxon>
        <taxon>fabids</taxon>
        <taxon>Fabales</taxon>
        <taxon>Fabaceae</taxon>
        <taxon>Papilionoideae</taxon>
        <taxon>50 kb inversion clade</taxon>
        <taxon>NPAAA clade</taxon>
        <taxon>indigoferoid/millettioid clade</taxon>
        <taxon>Phaseoleae</taxon>
        <taxon>Mucuna</taxon>
    </lineage>
</organism>
<dbReference type="Pfam" id="PF24924">
    <property type="entry name" value="DUF7745"/>
    <property type="match status" value="2"/>
</dbReference>
<dbReference type="InterPro" id="IPR056647">
    <property type="entry name" value="DUF7745"/>
</dbReference>
<dbReference type="PANTHER" id="PTHR48154">
    <property type="entry name" value="PROTEIN, PUTATIVE-RELATED"/>
    <property type="match status" value="1"/>
</dbReference>
<evidence type="ECO:0000313" key="3">
    <source>
        <dbReference type="EMBL" id="RDX77290.1"/>
    </source>
</evidence>
<keyword evidence="4" id="KW-1185">Reference proteome</keyword>
<dbReference type="AlphaFoldDB" id="A0A371FGB5"/>
<feature type="domain" description="DUF7745" evidence="2">
    <location>
        <begin position="51"/>
        <end position="108"/>
    </location>
</feature>
<dbReference type="OrthoDB" id="1460022at2759"/>
<dbReference type="PANTHER" id="PTHR48154:SF1">
    <property type="entry name" value="PROTEIN, PUTATIVE-RELATED"/>
    <property type="match status" value="1"/>
</dbReference>
<sequence>MEGLSREEDWSAFLDVLAFTIYGTILFPHLDNYIDFEAIDVFFAYRDKGKNPELTVPFVIYKLSPQNVGMLRKIRQAWGNIVRKGRELGPKSHGTLGSYKAWVKSRVQQIKLPFCNAPIIIEEVPILDILRNKEIEELREALLKFEEEKRGLNRRLEEAYEKQRIALEETEQKRKSLEQMCKRTKIKEENKLRTKDCPRVERDRALVENQELKEMLRSSKIVE</sequence>
<keyword evidence="1" id="KW-0175">Coiled coil</keyword>
<name>A0A371FGB5_MUCPR</name>
<evidence type="ECO:0000313" key="4">
    <source>
        <dbReference type="Proteomes" id="UP000257109"/>
    </source>
</evidence>
<feature type="coiled-coil region" evidence="1">
    <location>
        <begin position="135"/>
        <end position="187"/>
    </location>
</feature>
<evidence type="ECO:0000259" key="2">
    <source>
        <dbReference type="Pfam" id="PF24924"/>
    </source>
</evidence>
<evidence type="ECO:0000256" key="1">
    <source>
        <dbReference type="SAM" id="Coils"/>
    </source>
</evidence>
<protein>
    <recommendedName>
        <fullName evidence="2">DUF7745 domain-containing protein</fullName>
    </recommendedName>
</protein>
<feature type="non-terminal residue" evidence="3">
    <location>
        <position position="1"/>
    </location>
</feature>
<feature type="domain" description="DUF7745" evidence="2">
    <location>
        <begin position="5"/>
        <end position="50"/>
    </location>
</feature>
<comment type="caution">
    <text evidence="3">The sequence shown here is derived from an EMBL/GenBank/DDBJ whole genome shotgun (WGS) entry which is preliminary data.</text>
</comment>
<dbReference type="EMBL" id="QJKJ01009215">
    <property type="protein sequence ID" value="RDX77290.1"/>
    <property type="molecule type" value="Genomic_DNA"/>
</dbReference>
<accession>A0A371FGB5</accession>
<proteinExistence type="predicted"/>
<gene>
    <name evidence="3" type="ORF">CR513_42611</name>
</gene>
<dbReference type="Proteomes" id="UP000257109">
    <property type="component" value="Unassembled WGS sequence"/>
</dbReference>